<organism evidence="2 3">
    <name type="scientific">Erinaceus europaeus</name>
    <name type="common">Western European hedgehog</name>
    <dbReference type="NCBI Taxonomy" id="9365"/>
    <lineage>
        <taxon>Eukaryota</taxon>
        <taxon>Metazoa</taxon>
        <taxon>Chordata</taxon>
        <taxon>Craniata</taxon>
        <taxon>Vertebrata</taxon>
        <taxon>Euteleostomi</taxon>
        <taxon>Mammalia</taxon>
        <taxon>Eutheria</taxon>
        <taxon>Laurasiatheria</taxon>
        <taxon>Eulipotyphla</taxon>
        <taxon>Erinaceidae</taxon>
        <taxon>Erinaceinae</taxon>
        <taxon>Erinaceus</taxon>
    </lineage>
</organism>
<evidence type="ECO:0000313" key="2">
    <source>
        <dbReference type="Proteomes" id="UP001652624"/>
    </source>
</evidence>
<name>A0ABM3W592_ERIEU</name>
<dbReference type="PANTHER" id="PTHR46302">
    <property type="entry name" value="DOUBLECORTIN DOMAIN-CONTAINING PROTEIN 1"/>
    <property type="match status" value="1"/>
</dbReference>
<dbReference type="PANTHER" id="PTHR46302:SF3">
    <property type="entry name" value="DOUBLECORTIN DOMAIN-CONTAINING PROTEIN 1"/>
    <property type="match status" value="1"/>
</dbReference>
<protein>
    <submittedName>
        <fullName evidence="3">Doublecortin domain-containing protein 1-like</fullName>
    </submittedName>
</protein>
<dbReference type="Proteomes" id="UP001652624">
    <property type="component" value="Chromosome 17"/>
</dbReference>
<dbReference type="InterPro" id="IPR043188">
    <property type="entry name" value="DCDC1"/>
</dbReference>
<reference evidence="3" key="1">
    <citation type="submission" date="2025-08" db="UniProtKB">
        <authorList>
            <consortium name="RefSeq"/>
        </authorList>
    </citation>
    <scope>IDENTIFICATION</scope>
</reference>
<accession>A0ABM3W592</accession>
<dbReference type="InterPro" id="IPR057424">
    <property type="entry name" value="Ubiquitin_DCDC1"/>
</dbReference>
<gene>
    <name evidence="3" type="primary">LOC132533698</name>
</gene>
<feature type="domain" description="Doublecortin" evidence="1">
    <location>
        <begin position="92"/>
        <end position="185"/>
    </location>
</feature>
<sequence length="195" mass="22258">MTVNSLSTLSLAADEQKEKITEKVILSMTTQEHHKAQKEVSRLIDELQTAIKSNRGHLSKLGPQLQAEQEQFSSYVYQHIKSLPANTLFPGGLQLKIFENGKDTGEISIYIDQKDLKSNSPTQTGDMMEKLLLKIHQRLQGSSINPRGLNFSSLRLFNEHGQEIKNPLLLKNEQKIWVSYGKEYRDKFTQKSMEV</sequence>
<proteinExistence type="predicted"/>
<dbReference type="Pfam" id="PF25510">
    <property type="entry name" value="Ubiquitin_DCDC1"/>
    <property type="match status" value="1"/>
</dbReference>
<dbReference type="GeneID" id="132533698"/>
<evidence type="ECO:0000313" key="3">
    <source>
        <dbReference type="RefSeq" id="XP_060031748.1"/>
    </source>
</evidence>
<dbReference type="RefSeq" id="XP_060031748.1">
    <property type="nucleotide sequence ID" value="XM_060175765.1"/>
</dbReference>
<evidence type="ECO:0000259" key="1">
    <source>
        <dbReference type="Pfam" id="PF25510"/>
    </source>
</evidence>
<keyword evidence="2" id="KW-1185">Reference proteome</keyword>